<organism evidence="2 3">
    <name type="scientific">Nocardioides baekrokdamisoli</name>
    <dbReference type="NCBI Taxonomy" id="1804624"/>
    <lineage>
        <taxon>Bacteria</taxon>
        <taxon>Bacillati</taxon>
        <taxon>Actinomycetota</taxon>
        <taxon>Actinomycetes</taxon>
        <taxon>Propionibacteriales</taxon>
        <taxon>Nocardioidaceae</taxon>
        <taxon>Nocardioides</taxon>
    </lineage>
</organism>
<dbReference type="KEGG" id="nbe:Back2_27550"/>
<accession>A0A3G9J4A1</accession>
<dbReference type="EMBL" id="AP019307">
    <property type="protein sequence ID" value="BBH18468.1"/>
    <property type="molecule type" value="Genomic_DNA"/>
</dbReference>
<sequence length="99" mass="11474">MAAMQAAAERVVKDRRRMSRADAEDIVRMEFERRGVELPNDSVERIALMFHRSPAWPFLHPLKARRERRRWAVQAQLAADECNRPPADGPTVRSQPPRS</sequence>
<evidence type="ECO:0000313" key="3">
    <source>
        <dbReference type="Proteomes" id="UP000271573"/>
    </source>
</evidence>
<protein>
    <submittedName>
        <fullName evidence="2">Uncharacterized protein</fullName>
    </submittedName>
</protein>
<dbReference type="Proteomes" id="UP000271573">
    <property type="component" value="Chromosome"/>
</dbReference>
<reference evidence="2 3" key="1">
    <citation type="submission" date="2018-11" db="EMBL/GenBank/DDBJ databases">
        <title>Complete genome sequence of Nocardioides baekrokdamisoli strain KCTC 39748.</title>
        <authorList>
            <person name="Kang S.W."/>
            <person name="Lee K.C."/>
            <person name="Kim K.K."/>
            <person name="Kim J.S."/>
            <person name="Kim D.S."/>
            <person name="Ko S.H."/>
            <person name="Yang S.H."/>
            <person name="Shin Y.K."/>
            <person name="Lee J.S."/>
        </authorList>
    </citation>
    <scope>NUCLEOTIDE SEQUENCE [LARGE SCALE GENOMIC DNA]</scope>
    <source>
        <strain evidence="2 3">KCTC 39748</strain>
    </source>
</reference>
<gene>
    <name evidence="2" type="ORF">Back2_27550</name>
</gene>
<evidence type="ECO:0000256" key="1">
    <source>
        <dbReference type="SAM" id="MobiDB-lite"/>
    </source>
</evidence>
<name>A0A3G9J4A1_9ACTN</name>
<keyword evidence="3" id="KW-1185">Reference proteome</keyword>
<feature type="region of interest" description="Disordered" evidence="1">
    <location>
        <begin position="77"/>
        <end position="99"/>
    </location>
</feature>
<evidence type="ECO:0000313" key="2">
    <source>
        <dbReference type="EMBL" id="BBH18468.1"/>
    </source>
</evidence>
<proteinExistence type="predicted"/>
<dbReference type="AlphaFoldDB" id="A0A3G9J4A1"/>